<gene>
    <name evidence="4" type="ORF">OG308_16045</name>
</gene>
<dbReference type="EMBL" id="CP109527">
    <property type="protein sequence ID" value="WTY39227.1"/>
    <property type="molecule type" value="Genomic_DNA"/>
</dbReference>
<feature type="transmembrane region" description="Helical" evidence="2">
    <location>
        <begin position="239"/>
        <end position="261"/>
    </location>
</feature>
<protein>
    <submittedName>
        <fullName evidence="4">Threonine/serine exporter family protein</fullName>
    </submittedName>
</protein>
<evidence type="ECO:0000259" key="3">
    <source>
        <dbReference type="Pfam" id="PF06738"/>
    </source>
</evidence>
<comment type="similarity">
    <text evidence="1">Belongs to the ThrE exporter (TC 2.A.79) family.</text>
</comment>
<dbReference type="InterPro" id="IPR051361">
    <property type="entry name" value="ThrE/Ser_Exporter"/>
</dbReference>
<keyword evidence="2" id="KW-0812">Transmembrane</keyword>
<organism evidence="4 5">
    <name type="scientific">Nocardia salmonicida</name>
    <dbReference type="NCBI Taxonomy" id="53431"/>
    <lineage>
        <taxon>Bacteria</taxon>
        <taxon>Bacillati</taxon>
        <taxon>Actinomycetota</taxon>
        <taxon>Actinomycetes</taxon>
        <taxon>Mycobacteriales</taxon>
        <taxon>Nocardiaceae</taxon>
        <taxon>Nocardia</taxon>
    </lineage>
</organism>
<dbReference type="InterPro" id="IPR010619">
    <property type="entry name" value="ThrE-like_N"/>
</dbReference>
<evidence type="ECO:0000313" key="4">
    <source>
        <dbReference type="EMBL" id="WTY39227.1"/>
    </source>
</evidence>
<accession>A0ABZ1NHF2</accession>
<keyword evidence="2" id="KW-0472">Membrane</keyword>
<evidence type="ECO:0000256" key="1">
    <source>
        <dbReference type="ARBA" id="ARBA00034125"/>
    </source>
</evidence>
<reference evidence="4 5" key="1">
    <citation type="submission" date="2022-10" db="EMBL/GenBank/DDBJ databases">
        <title>The complete genomes of actinobacterial strains from the NBC collection.</title>
        <authorList>
            <person name="Joergensen T.S."/>
            <person name="Alvarez Arevalo M."/>
            <person name="Sterndorff E.B."/>
            <person name="Faurdal D."/>
            <person name="Vuksanovic O."/>
            <person name="Mourched A.-S."/>
            <person name="Charusanti P."/>
            <person name="Shaw S."/>
            <person name="Blin K."/>
            <person name="Weber T."/>
        </authorList>
    </citation>
    <scope>NUCLEOTIDE SEQUENCE [LARGE SCALE GENOMIC DNA]</scope>
    <source>
        <strain evidence="4 5">NBC_01413</strain>
    </source>
</reference>
<feature type="transmembrane region" description="Helical" evidence="2">
    <location>
        <begin position="267"/>
        <end position="283"/>
    </location>
</feature>
<feature type="transmembrane region" description="Helical" evidence="2">
    <location>
        <begin position="377"/>
        <end position="401"/>
    </location>
</feature>
<keyword evidence="2" id="KW-1133">Transmembrane helix</keyword>
<sequence>MTAEQLSHTAALTFLREATIAMCNTGVPTSYVTDRMQAIAAAFGVEATILALPTGVFIQHPDGTINIGLAQGTVAGSDSFQLDQLADLQDLLDDVTVGRCEPTEALARLHTISATEPRYGTMAVLVGHALFGTGFGLLLEPTLPAVPVYALVSTVIGGLGILAGRRRMAAAVFPALAAFLVGVVMNLVAPHVGESPTPAIVPPLVSLLPVAAMTFAVLDLSTGDAIAGTSRLAVALQRLLLMAFGAYAASNLVPATAPIAHHMSLTWGPWLGVTVFCLGCVLTQSAPLRTLPYLMVIAYVTFATQYVTTQWAGPILGGFSAGAASVLAALSLRRLPQAPPFYAGFAPVLWLIVPGAVGLQGAVNLGQNGGAAAAGQIGLTGMILVAIAAGILVVTACRSLVPQHSPPSSNNP</sequence>
<dbReference type="RefSeq" id="WP_405151157.1">
    <property type="nucleotide sequence ID" value="NZ_CP109527.1"/>
</dbReference>
<keyword evidence="5" id="KW-1185">Reference proteome</keyword>
<proteinExistence type="inferred from homology"/>
<feature type="transmembrane region" description="Helical" evidence="2">
    <location>
        <begin position="170"/>
        <end position="188"/>
    </location>
</feature>
<dbReference type="Proteomes" id="UP001621418">
    <property type="component" value="Chromosome"/>
</dbReference>
<evidence type="ECO:0000313" key="5">
    <source>
        <dbReference type="Proteomes" id="UP001621418"/>
    </source>
</evidence>
<feature type="transmembrane region" description="Helical" evidence="2">
    <location>
        <begin position="145"/>
        <end position="163"/>
    </location>
</feature>
<dbReference type="Pfam" id="PF06738">
    <property type="entry name" value="ThrE"/>
    <property type="match status" value="1"/>
</dbReference>
<feature type="transmembrane region" description="Helical" evidence="2">
    <location>
        <begin position="290"/>
        <end position="308"/>
    </location>
</feature>
<feature type="transmembrane region" description="Helical" evidence="2">
    <location>
        <begin position="339"/>
        <end position="357"/>
    </location>
</feature>
<feature type="transmembrane region" description="Helical" evidence="2">
    <location>
        <begin position="314"/>
        <end position="332"/>
    </location>
</feature>
<feature type="transmembrane region" description="Helical" evidence="2">
    <location>
        <begin position="200"/>
        <end position="218"/>
    </location>
</feature>
<evidence type="ECO:0000256" key="2">
    <source>
        <dbReference type="SAM" id="Phobius"/>
    </source>
</evidence>
<dbReference type="PANTHER" id="PTHR31082:SF4">
    <property type="entry name" value="PHEROMONE-REGULATED MEMBRANE PROTEIN 10"/>
    <property type="match status" value="1"/>
</dbReference>
<feature type="domain" description="Threonine/serine exporter-like N-terminal" evidence="3">
    <location>
        <begin position="16"/>
        <end position="252"/>
    </location>
</feature>
<dbReference type="PANTHER" id="PTHR31082">
    <property type="entry name" value="PHEROMONE-REGULATED MEMBRANE PROTEIN 10"/>
    <property type="match status" value="1"/>
</dbReference>
<name>A0ABZ1NHF2_9NOCA</name>